<comment type="similarity">
    <text evidence="2">Belongs to the eukaryotic AdoMetDC family.</text>
</comment>
<accession>A0A7J7M0I8</accession>
<dbReference type="GO" id="GO:0005829">
    <property type="term" value="C:cytosol"/>
    <property type="evidence" value="ECO:0007669"/>
    <property type="project" value="TreeGrafter"/>
</dbReference>
<dbReference type="UniPathway" id="UPA00331">
    <property type="reaction ID" value="UER00451"/>
</dbReference>
<dbReference type="AlphaFoldDB" id="A0A7J7M0I8"/>
<name>A0A7J7M0I8_9MAGN</name>
<dbReference type="PANTHER" id="PTHR11570:SF0">
    <property type="entry name" value="S-ADENOSYLMETHIONINE DECARBOXYLASE PROENZYME"/>
    <property type="match status" value="1"/>
</dbReference>
<comment type="caution">
    <text evidence="5">The sequence shown here is derived from an EMBL/GenBank/DDBJ whole genome shotgun (WGS) entry which is preliminary data.</text>
</comment>
<dbReference type="Proteomes" id="UP000541444">
    <property type="component" value="Unassembled WGS sequence"/>
</dbReference>
<keyword evidence="3" id="KW-0745">Spermidine biosynthesis</keyword>
<dbReference type="EMBL" id="JACGCM010001846">
    <property type="protein sequence ID" value="KAF6148389.1"/>
    <property type="molecule type" value="Genomic_DNA"/>
</dbReference>
<protein>
    <recommendedName>
        <fullName evidence="7">Adenosylmethionine decarboxylase</fullName>
    </recommendedName>
</protein>
<evidence type="ECO:0000313" key="5">
    <source>
        <dbReference type="EMBL" id="KAF6148389.1"/>
    </source>
</evidence>
<evidence type="ECO:0000256" key="1">
    <source>
        <dbReference type="ARBA" id="ARBA00004911"/>
    </source>
</evidence>
<evidence type="ECO:0000256" key="3">
    <source>
        <dbReference type="ARBA" id="ARBA00023066"/>
    </source>
</evidence>
<evidence type="ECO:0000256" key="2">
    <source>
        <dbReference type="ARBA" id="ARBA00008466"/>
    </source>
</evidence>
<gene>
    <name evidence="5" type="ORF">GIB67_036604</name>
</gene>
<sequence>MGDRNEKESCRDYQQQQQQQQRSQLDSIVDAAGCIIVVEVFSNKFDSYIVSESSLVIYSQKIVLKTCGKTMLLLAIGRIVELAHVLCLTVFPVRYSRGSFIFPEAQLAPRRNFSEEVAVLDSYFGGLKTGSNTYILGDPANRNFNWHVYCVSQDMFSPLEKISSITVEVCMTHLEKGRASRQLCPHMKFSSLITISAGTP</sequence>
<dbReference type="PANTHER" id="PTHR11570">
    <property type="entry name" value="S-ADENOSYLMETHIONINE DECARBOXYLASE"/>
    <property type="match status" value="1"/>
</dbReference>
<reference evidence="5 6" key="1">
    <citation type="journal article" date="2020" name="IScience">
        <title>Genome Sequencing of the Endangered Kingdonia uniflora (Circaeasteraceae, Ranunculales) Reveals Potential Mechanisms of Evolutionary Specialization.</title>
        <authorList>
            <person name="Sun Y."/>
            <person name="Deng T."/>
            <person name="Zhang A."/>
            <person name="Moore M.J."/>
            <person name="Landis J.B."/>
            <person name="Lin N."/>
            <person name="Zhang H."/>
            <person name="Zhang X."/>
            <person name="Huang J."/>
            <person name="Zhang X."/>
            <person name="Sun H."/>
            <person name="Wang H."/>
        </authorList>
    </citation>
    <scope>NUCLEOTIDE SEQUENCE [LARGE SCALE GENOMIC DNA]</scope>
    <source>
        <strain evidence="5">TB1705</strain>
        <tissue evidence="5">Leaf</tissue>
    </source>
</reference>
<dbReference type="InterPro" id="IPR016067">
    <property type="entry name" value="S-AdoMet_deCO2ase_core"/>
</dbReference>
<dbReference type="Pfam" id="PF01536">
    <property type="entry name" value="SAM_decarbox"/>
    <property type="match status" value="1"/>
</dbReference>
<dbReference type="InterPro" id="IPR048283">
    <property type="entry name" value="AdoMetDC-like"/>
</dbReference>
<comment type="pathway">
    <text evidence="1">Amine and polyamine biosynthesis; S-adenosylmethioninamine biosynthesis; S-adenosylmethioninamine from S-adenosyl-L-methionine: step 1/1.</text>
</comment>
<dbReference type="GO" id="GO:0008295">
    <property type="term" value="P:spermidine biosynthetic process"/>
    <property type="evidence" value="ECO:0007669"/>
    <property type="project" value="UniProtKB-KW"/>
</dbReference>
<keyword evidence="4" id="KW-0620">Polyamine biosynthesis</keyword>
<dbReference type="GO" id="GO:0006597">
    <property type="term" value="P:spermine biosynthetic process"/>
    <property type="evidence" value="ECO:0007669"/>
    <property type="project" value="TreeGrafter"/>
</dbReference>
<organism evidence="5 6">
    <name type="scientific">Kingdonia uniflora</name>
    <dbReference type="NCBI Taxonomy" id="39325"/>
    <lineage>
        <taxon>Eukaryota</taxon>
        <taxon>Viridiplantae</taxon>
        <taxon>Streptophyta</taxon>
        <taxon>Embryophyta</taxon>
        <taxon>Tracheophyta</taxon>
        <taxon>Spermatophyta</taxon>
        <taxon>Magnoliopsida</taxon>
        <taxon>Ranunculales</taxon>
        <taxon>Circaeasteraceae</taxon>
        <taxon>Kingdonia</taxon>
    </lineage>
</organism>
<evidence type="ECO:0000256" key="4">
    <source>
        <dbReference type="ARBA" id="ARBA00023115"/>
    </source>
</evidence>
<proteinExistence type="inferred from homology"/>
<dbReference type="GO" id="GO:0004014">
    <property type="term" value="F:adenosylmethionine decarboxylase activity"/>
    <property type="evidence" value="ECO:0007669"/>
    <property type="project" value="InterPro"/>
</dbReference>
<evidence type="ECO:0008006" key="7">
    <source>
        <dbReference type="Google" id="ProtNLM"/>
    </source>
</evidence>
<keyword evidence="6" id="KW-1185">Reference proteome</keyword>
<dbReference type="OrthoDB" id="1068353at2759"/>
<evidence type="ECO:0000313" key="6">
    <source>
        <dbReference type="Proteomes" id="UP000541444"/>
    </source>
</evidence>
<dbReference type="SUPFAM" id="SSF56276">
    <property type="entry name" value="S-adenosylmethionine decarboxylase"/>
    <property type="match status" value="1"/>
</dbReference>
<dbReference type="Gene3D" id="3.60.90.10">
    <property type="entry name" value="S-adenosylmethionine decarboxylase"/>
    <property type="match status" value="1"/>
</dbReference>